<evidence type="ECO:0000256" key="2">
    <source>
        <dbReference type="SAM" id="Phobius"/>
    </source>
</evidence>
<reference evidence="3" key="1">
    <citation type="submission" date="2022-08" db="EMBL/GenBank/DDBJ databases">
        <authorList>
            <consortium name="DOE Joint Genome Institute"/>
            <person name="Min B."/>
            <person name="Riley R."/>
            <person name="Sierra-Patev S."/>
            <person name="Naranjo-Ortiz M."/>
            <person name="Looney B."/>
            <person name="Konkel Z."/>
            <person name="Slot J.C."/>
            <person name="Sakamoto Y."/>
            <person name="Steenwyk J.L."/>
            <person name="Rokas A."/>
            <person name="Carro J."/>
            <person name="Camarero S."/>
            <person name="Ferreira P."/>
            <person name="Molpeceres G."/>
            <person name="Ruiz-Duenas F.J."/>
            <person name="Serrano A."/>
            <person name="Henrissat B."/>
            <person name="Drula E."/>
            <person name="Hughes K.W."/>
            <person name="Mata J.L."/>
            <person name="Ishikawa N.K."/>
            <person name="Vargas-Isla R."/>
            <person name="Ushijima S."/>
            <person name="Smith C.A."/>
            <person name="Ahrendt S."/>
            <person name="Andreopoulos W."/>
            <person name="He G."/>
            <person name="Labutti K."/>
            <person name="Lipzen A."/>
            <person name="Ng V."/>
            <person name="Sandor L."/>
            <person name="Barry K."/>
            <person name="Martinez A.T."/>
            <person name="Xiao Y."/>
            <person name="Gibbons J.G."/>
            <person name="Terashima K."/>
            <person name="Hibbett D.S."/>
            <person name="Grigoriev I.V."/>
        </authorList>
    </citation>
    <scope>NUCLEOTIDE SEQUENCE</scope>
    <source>
        <strain evidence="3">TFB9207</strain>
    </source>
</reference>
<keyword evidence="4" id="KW-1185">Reference proteome</keyword>
<sequence length="145" mass="14957">MSGSFLGRTLTRLKTIVSLASAISSFGSAVAVYNAKSVPPMTLTLAVIAAVAAAIQFLLPGEFDGPVMGPGRAYPPSSIPTEGQSRVSASLFAGANNFDIEGGTFVISDAQHLAISGRLRTRFRSSTTGNDSNGQTSTVEDTEAE</sequence>
<keyword evidence="2" id="KW-0472">Membrane</keyword>
<dbReference type="Proteomes" id="UP001163846">
    <property type="component" value="Unassembled WGS sequence"/>
</dbReference>
<dbReference type="EMBL" id="MU805972">
    <property type="protein sequence ID" value="KAJ3843587.1"/>
    <property type="molecule type" value="Genomic_DNA"/>
</dbReference>
<dbReference type="AlphaFoldDB" id="A0AA38UM00"/>
<feature type="compositionally biased region" description="Polar residues" evidence="1">
    <location>
        <begin position="124"/>
        <end position="139"/>
    </location>
</feature>
<comment type="caution">
    <text evidence="3">The sequence shown here is derived from an EMBL/GenBank/DDBJ whole genome shotgun (WGS) entry which is preliminary data.</text>
</comment>
<proteinExistence type="predicted"/>
<feature type="region of interest" description="Disordered" evidence="1">
    <location>
        <begin position="124"/>
        <end position="145"/>
    </location>
</feature>
<protein>
    <submittedName>
        <fullName evidence="3">Uncharacterized protein</fullName>
    </submittedName>
</protein>
<evidence type="ECO:0000313" key="4">
    <source>
        <dbReference type="Proteomes" id="UP001163846"/>
    </source>
</evidence>
<name>A0AA38UM00_9AGAR</name>
<feature type="transmembrane region" description="Helical" evidence="2">
    <location>
        <begin position="41"/>
        <end position="59"/>
    </location>
</feature>
<gene>
    <name evidence="3" type="ORF">F5878DRAFT_604337</name>
</gene>
<organism evidence="3 4">
    <name type="scientific">Lentinula raphanica</name>
    <dbReference type="NCBI Taxonomy" id="153919"/>
    <lineage>
        <taxon>Eukaryota</taxon>
        <taxon>Fungi</taxon>
        <taxon>Dikarya</taxon>
        <taxon>Basidiomycota</taxon>
        <taxon>Agaricomycotina</taxon>
        <taxon>Agaricomycetes</taxon>
        <taxon>Agaricomycetidae</taxon>
        <taxon>Agaricales</taxon>
        <taxon>Marasmiineae</taxon>
        <taxon>Omphalotaceae</taxon>
        <taxon>Lentinula</taxon>
    </lineage>
</organism>
<evidence type="ECO:0000256" key="1">
    <source>
        <dbReference type="SAM" id="MobiDB-lite"/>
    </source>
</evidence>
<keyword evidence="2" id="KW-0812">Transmembrane</keyword>
<keyword evidence="2" id="KW-1133">Transmembrane helix</keyword>
<accession>A0AA38UM00</accession>
<evidence type="ECO:0000313" key="3">
    <source>
        <dbReference type="EMBL" id="KAJ3843587.1"/>
    </source>
</evidence>